<keyword evidence="3" id="KW-0805">Transcription regulation</keyword>
<evidence type="ECO:0000256" key="2">
    <source>
        <dbReference type="ARBA" id="ARBA00009050"/>
    </source>
</evidence>
<keyword evidence="4" id="KW-0238">DNA-binding</keyword>
<comment type="caution">
    <text evidence="8">The sequence shown here is derived from an EMBL/GenBank/DDBJ whole genome shotgun (WGS) entry which is preliminary data.</text>
</comment>
<dbReference type="Proteomes" id="UP001059596">
    <property type="component" value="Unassembled WGS sequence"/>
</dbReference>
<keyword evidence="6" id="KW-0539">Nucleus</keyword>
<keyword evidence="9" id="KW-1185">Reference proteome</keyword>
<evidence type="ECO:0000313" key="8">
    <source>
        <dbReference type="EMBL" id="KAI8036592.1"/>
    </source>
</evidence>
<dbReference type="EMBL" id="JAMKOV010000016">
    <property type="protein sequence ID" value="KAI8036592.1"/>
    <property type="molecule type" value="Genomic_DNA"/>
</dbReference>
<protein>
    <submittedName>
        <fullName evidence="8">Uncharacterized protein</fullName>
    </submittedName>
</protein>
<proteinExistence type="inferred from homology"/>
<dbReference type="GO" id="GO:0016020">
    <property type="term" value="C:membrane"/>
    <property type="evidence" value="ECO:0007669"/>
    <property type="project" value="UniProtKB-SubCell"/>
</dbReference>
<evidence type="ECO:0000256" key="3">
    <source>
        <dbReference type="ARBA" id="ARBA00023015"/>
    </source>
</evidence>
<dbReference type="GO" id="GO:0005634">
    <property type="term" value="C:nucleus"/>
    <property type="evidence" value="ECO:0007669"/>
    <property type="project" value="TreeGrafter"/>
</dbReference>
<evidence type="ECO:0000256" key="1">
    <source>
        <dbReference type="ARBA" id="ARBA00004167"/>
    </source>
</evidence>
<dbReference type="PANTHER" id="PTHR46164">
    <property type="entry name" value="ATF6, ISOFORM C"/>
    <property type="match status" value="1"/>
</dbReference>
<name>A0A9Q0BLH5_9MUSC</name>
<accession>A0A9Q0BLH5</accession>
<reference evidence="8" key="1">
    <citation type="journal article" date="2023" name="Genome Biol. Evol.">
        <title>Long-read-based Genome Assembly of Drosophila gunungcola Reveals Fewer Chemosensory Genes in Flower-breeding Species.</title>
        <authorList>
            <person name="Negi A."/>
            <person name="Liao B.Y."/>
            <person name="Yeh S.D."/>
        </authorList>
    </citation>
    <scope>NUCLEOTIDE SEQUENCE</scope>
    <source>
        <strain evidence="8">Sukarami</strain>
    </source>
</reference>
<keyword evidence="5" id="KW-0804">Transcription</keyword>
<dbReference type="GO" id="GO:0000981">
    <property type="term" value="F:DNA-binding transcription factor activity, RNA polymerase II-specific"/>
    <property type="evidence" value="ECO:0007669"/>
    <property type="project" value="TreeGrafter"/>
</dbReference>
<dbReference type="GO" id="GO:0030968">
    <property type="term" value="P:endoplasmic reticulum unfolded protein response"/>
    <property type="evidence" value="ECO:0007669"/>
    <property type="project" value="TreeGrafter"/>
</dbReference>
<feature type="transmembrane region" description="Helical" evidence="7">
    <location>
        <begin position="56"/>
        <end position="77"/>
    </location>
</feature>
<dbReference type="PANTHER" id="PTHR46164:SF3">
    <property type="entry name" value="ATF6, ISOFORM C"/>
    <property type="match status" value="1"/>
</dbReference>
<keyword evidence="7" id="KW-0472">Membrane</keyword>
<evidence type="ECO:0000256" key="4">
    <source>
        <dbReference type="ARBA" id="ARBA00023125"/>
    </source>
</evidence>
<gene>
    <name evidence="8" type="ORF">M5D96_010620</name>
</gene>
<dbReference type="GO" id="GO:0000978">
    <property type="term" value="F:RNA polymerase II cis-regulatory region sequence-specific DNA binding"/>
    <property type="evidence" value="ECO:0007669"/>
    <property type="project" value="TreeGrafter"/>
</dbReference>
<comment type="subcellular location">
    <subcellularLocation>
        <location evidence="1">Membrane</location>
        <topology evidence="1">Single-pass membrane protein</topology>
    </subcellularLocation>
</comment>
<organism evidence="8 9">
    <name type="scientific">Drosophila gunungcola</name>
    <name type="common">fruit fly</name>
    <dbReference type="NCBI Taxonomy" id="103775"/>
    <lineage>
        <taxon>Eukaryota</taxon>
        <taxon>Metazoa</taxon>
        <taxon>Ecdysozoa</taxon>
        <taxon>Arthropoda</taxon>
        <taxon>Hexapoda</taxon>
        <taxon>Insecta</taxon>
        <taxon>Pterygota</taxon>
        <taxon>Neoptera</taxon>
        <taxon>Endopterygota</taxon>
        <taxon>Diptera</taxon>
        <taxon>Brachycera</taxon>
        <taxon>Muscomorpha</taxon>
        <taxon>Ephydroidea</taxon>
        <taxon>Drosophilidae</taxon>
        <taxon>Drosophila</taxon>
        <taxon>Sophophora</taxon>
    </lineage>
</organism>
<sequence>FTQENITLREQLLKFGNTCKCDTGNENENKKKHVEITSKVKYSNRRITTSTLKKNVAVLFAMAFMVTLNAGHFHSYLNKPSLMESSNVLESSEKHLNLSGRRLLWVETQEKHNENRVSSTRVSDQTMVPPLYFLSRDRRNQNVNSKTYSTIPQCTGICNPSHSFINQSKYLRLAETLHKWTSGNLNESSSFTIGREMSPGFKLSDDYFDLNSAIHTKRGKRKIHFNDLTSHLQHKQRKLDENKNNKLHNQREQINLISVIKRRDDTFYVLSFNMDHVLLPALKYNSSERPKMSLVLPLENPGLNGGIKLMQVDCEVFNTKEFEVKPHMIPVSLRPNFIKRNLNAQRFKRGDIQTDVKPLHEKPRVRNFYMVGPKNQAAATATNENTQFIQINHSTNKNNSQMTLPSLNDRTRDLVSPSFIKPKYKN</sequence>
<keyword evidence="7" id="KW-1133">Transmembrane helix</keyword>
<comment type="similarity">
    <text evidence="2">Belongs to the bZIP family. ATF subfamily.</text>
</comment>
<feature type="non-terminal residue" evidence="8">
    <location>
        <position position="426"/>
    </location>
</feature>
<evidence type="ECO:0000256" key="6">
    <source>
        <dbReference type="ARBA" id="ARBA00023242"/>
    </source>
</evidence>
<dbReference type="AlphaFoldDB" id="A0A9Q0BLH5"/>
<evidence type="ECO:0000256" key="5">
    <source>
        <dbReference type="ARBA" id="ARBA00023163"/>
    </source>
</evidence>
<evidence type="ECO:0000256" key="7">
    <source>
        <dbReference type="SAM" id="Phobius"/>
    </source>
</evidence>
<keyword evidence="7" id="KW-0812">Transmembrane</keyword>
<evidence type="ECO:0000313" key="9">
    <source>
        <dbReference type="Proteomes" id="UP001059596"/>
    </source>
</evidence>
<dbReference type="InterPro" id="IPR051882">
    <property type="entry name" value="ATF_bZIP_TF"/>
</dbReference>